<dbReference type="EnsemblMetazoa" id="XM_030976304">
    <property type="protein sequence ID" value="XP_030832164"/>
    <property type="gene ID" value="LOC115920501"/>
</dbReference>
<evidence type="ECO:0000313" key="2">
    <source>
        <dbReference type="EnsemblMetazoa" id="XP_011674905"/>
    </source>
</evidence>
<dbReference type="InParanoid" id="A0A7M7HL83"/>
<dbReference type="PANTHER" id="PTHR35350:SF1">
    <property type="entry name" value="HYPOTHETICAL LOC314168"/>
    <property type="match status" value="1"/>
</dbReference>
<evidence type="ECO:0000313" key="3">
    <source>
        <dbReference type="Proteomes" id="UP000007110"/>
    </source>
</evidence>
<dbReference type="RefSeq" id="XP_030850366.1">
    <property type="nucleotide sequence ID" value="XM_030994506.1"/>
</dbReference>
<dbReference type="GeneID" id="105443451"/>
<feature type="compositionally biased region" description="Basic residues" evidence="1">
    <location>
        <begin position="143"/>
        <end position="153"/>
    </location>
</feature>
<dbReference type="KEGG" id="spu:115920501"/>
<dbReference type="GeneID" id="115928007"/>
<dbReference type="EnsemblMetazoa" id="XM_030994506">
    <property type="protein sequence ID" value="XP_030850366"/>
    <property type="gene ID" value="LOC115928007"/>
</dbReference>
<dbReference type="Proteomes" id="UP000007110">
    <property type="component" value="Unassembled WGS sequence"/>
</dbReference>
<protein>
    <recommendedName>
        <fullName evidence="4">USP domain-containing protein</fullName>
    </recommendedName>
</protein>
<reference evidence="3" key="1">
    <citation type="submission" date="2015-02" db="EMBL/GenBank/DDBJ databases">
        <title>Genome sequencing for Strongylocentrotus purpuratus.</title>
        <authorList>
            <person name="Murali S."/>
            <person name="Liu Y."/>
            <person name="Vee V."/>
            <person name="English A."/>
            <person name="Wang M."/>
            <person name="Skinner E."/>
            <person name="Han Y."/>
            <person name="Muzny D.M."/>
            <person name="Worley K.C."/>
            <person name="Gibbs R.A."/>
        </authorList>
    </citation>
    <scope>NUCLEOTIDE SEQUENCE</scope>
</reference>
<proteinExistence type="predicted"/>
<dbReference type="RefSeq" id="XP_011674905.2">
    <property type="nucleotide sequence ID" value="XM_011676603.2"/>
</dbReference>
<dbReference type="Gene3D" id="3.90.70.10">
    <property type="entry name" value="Cysteine proteinases"/>
    <property type="match status" value="1"/>
</dbReference>
<keyword evidence="3" id="KW-1185">Reference proteome</keyword>
<dbReference type="GeneID" id="115920501"/>
<dbReference type="InterPro" id="IPR040029">
    <property type="entry name" value="C14orf28-like"/>
</dbReference>
<feature type="region of interest" description="Disordered" evidence="1">
    <location>
        <begin position="87"/>
        <end position="204"/>
    </location>
</feature>
<sequence>MLLDGFMHVYPLWSAVTFGDLTRYVPAKKLILFDPPVPNRDTNSLVENWFGVVKKDAVPGGRTRLTPGKFIRFAYCNVRGRVAETQLRPSKGKVDVEAEGRNTSTPRRQGKYFRSPRDEDILQPKKKKKCPPHKENADIPIVKNRKSSKRARTSRKEDIPNPEEEWNKRKRHDDNKVNRKEGKAKKAKEKKCRKAERERRSGDYPRWGGRIQYKGKDVTLANTCTIDNIMVILAKVNQQQSVLRETLMQSSDIKSRRILHIADLCVAKEWTLAKLEWLHTICQFELEMYTPQTWDAYGSEFYMFVRHLDVFQANTQTSRCSSPTCRQAVVTRRSISIELGSTNDGKRGTVQDALNCWIAPPPCHQCHIPLATGERCSGERKWEERQFDHFICPPILCFSPIIYQSRTKGAARVTLMFQHNVSLGTARYTLQGMTIHKADHFTCIFKEAGRWYCYDGLTGDVMETASPLPARGETIGYLVYLLDDVTS</sequence>
<reference evidence="2" key="2">
    <citation type="submission" date="2021-01" db="UniProtKB">
        <authorList>
            <consortium name="EnsemblMetazoa"/>
        </authorList>
    </citation>
    <scope>IDENTIFICATION</scope>
</reference>
<feature type="compositionally biased region" description="Basic residues" evidence="1">
    <location>
        <begin position="182"/>
        <end position="194"/>
    </location>
</feature>
<organism evidence="2 3">
    <name type="scientific">Strongylocentrotus purpuratus</name>
    <name type="common">Purple sea urchin</name>
    <dbReference type="NCBI Taxonomy" id="7668"/>
    <lineage>
        <taxon>Eukaryota</taxon>
        <taxon>Metazoa</taxon>
        <taxon>Echinodermata</taxon>
        <taxon>Eleutherozoa</taxon>
        <taxon>Echinozoa</taxon>
        <taxon>Echinoidea</taxon>
        <taxon>Euechinoidea</taxon>
        <taxon>Echinacea</taxon>
        <taxon>Camarodonta</taxon>
        <taxon>Echinidea</taxon>
        <taxon>Strongylocentrotidae</taxon>
        <taxon>Strongylocentrotus</taxon>
    </lineage>
</organism>
<dbReference type="KEGG" id="spu:105443451"/>
<dbReference type="KEGG" id="spu:115928007"/>
<dbReference type="OrthoDB" id="413122at2759"/>
<dbReference type="AlphaFoldDB" id="A0A7M7HL83"/>
<dbReference type="EnsemblMetazoa" id="XM_011676603">
    <property type="protein sequence ID" value="XP_011674905"/>
    <property type="gene ID" value="LOC105443451"/>
</dbReference>
<evidence type="ECO:0000256" key="1">
    <source>
        <dbReference type="SAM" id="MobiDB-lite"/>
    </source>
</evidence>
<dbReference type="PANTHER" id="PTHR35350">
    <property type="entry name" value="HYPOTHETICAL LOC314168"/>
    <property type="match status" value="1"/>
</dbReference>
<dbReference type="RefSeq" id="XP_030832164.1">
    <property type="nucleotide sequence ID" value="XM_030976304.1"/>
</dbReference>
<evidence type="ECO:0008006" key="4">
    <source>
        <dbReference type="Google" id="ProtNLM"/>
    </source>
</evidence>
<accession>A0A7M7HL83</accession>
<feature type="compositionally biased region" description="Basic and acidic residues" evidence="1">
    <location>
        <begin position="172"/>
        <end position="181"/>
    </location>
</feature>
<dbReference type="OMA" id="GWIVIMH"/>
<name>A0A7M7HL83_STRPU</name>